<evidence type="ECO:0000313" key="3">
    <source>
        <dbReference type="Proteomes" id="UP000325313"/>
    </source>
</evidence>
<gene>
    <name evidence="2" type="ORF">PGTUg99_029125</name>
</gene>
<feature type="region of interest" description="Disordered" evidence="1">
    <location>
        <begin position="1"/>
        <end position="96"/>
    </location>
</feature>
<feature type="compositionally biased region" description="Pro residues" evidence="1">
    <location>
        <begin position="489"/>
        <end position="503"/>
    </location>
</feature>
<feature type="compositionally biased region" description="Low complexity" evidence="1">
    <location>
        <begin position="409"/>
        <end position="418"/>
    </location>
</feature>
<evidence type="ECO:0000256" key="1">
    <source>
        <dbReference type="SAM" id="MobiDB-lite"/>
    </source>
</evidence>
<dbReference type="Proteomes" id="UP000325313">
    <property type="component" value="Unassembled WGS sequence"/>
</dbReference>
<dbReference type="EMBL" id="VDEP01000139">
    <property type="protein sequence ID" value="KAA1128891.1"/>
    <property type="molecule type" value="Genomic_DNA"/>
</dbReference>
<organism evidence="2 3">
    <name type="scientific">Puccinia graminis f. sp. tritici</name>
    <dbReference type="NCBI Taxonomy" id="56615"/>
    <lineage>
        <taxon>Eukaryota</taxon>
        <taxon>Fungi</taxon>
        <taxon>Dikarya</taxon>
        <taxon>Basidiomycota</taxon>
        <taxon>Pucciniomycotina</taxon>
        <taxon>Pucciniomycetes</taxon>
        <taxon>Pucciniales</taxon>
        <taxon>Pucciniaceae</taxon>
        <taxon>Puccinia</taxon>
    </lineage>
</organism>
<dbReference type="AlphaFoldDB" id="A0A5B0RSG0"/>
<feature type="compositionally biased region" description="Polar residues" evidence="1">
    <location>
        <begin position="70"/>
        <end position="83"/>
    </location>
</feature>
<feature type="compositionally biased region" description="Basic and acidic residues" evidence="1">
    <location>
        <begin position="657"/>
        <end position="700"/>
    </location>
</feature>
<feature type="region of interest" description="Disordered" evidence="1">
    <location>
        <begin position="179"/>
        <end position="223"/>
    </location>
</feature>
<feature type="region of interest" description="Disordered" evidence="1">
    <location>
        <begin position="407"/>
        <end position="438"/>
    </location>
</feature>
<feature type="compositionally biased region" description="Basic and acidic residues" evidence="1">
    <location>
        <begin position="43"/>
        <end position="56"/>
    </location>
</feature>
<feature type="region of interest" description="Disordered" evidence="1">
    <location>
        <begin position="455"/>
        <end position="551"/>
    </location>
</feature>
<protein>
    <submittedName>
        <fullName evidence="2">Uncharacterized protein</fullName>
    </submittedName>
</protein>
<feature type="region of interest" description="Disordered" evidence="1">
    <location>
        <begin position="604"/>
        <end position="627"/>
    </location>
</feature>
<accession>A0A5B0RSG0</accession>
<feature type="region of interest" description="Disordered" evidence="1">
    <location>
        <begin position="657"/>
        <end position="703"/>
    </location>
</feature>
<proteinExistence type="predicted"/>
<evidence type="ECO:0000313" key="2">
    <source>
        <dbReference type="EMBL" id="KAA1128891.1"/>
    </source>
</evidence>
<feature type="compositionally biased region" description="Polar residues" evidence="1">
    <location>
        <begin position="1"/>
        <end position="23"/>
    </location>
</feature>
<comment type="caution">
    <text evidence="2">The sequence shown here is derived from an EMBL/GenBank/DDBJ whole genome shotgun (WGS) entry which is preliminary data.</text>
</comment>
<name>A0A5B0RSG0_PUCGR</name>
<sequence length="726" mass="79460">MDNPYTTDDPEQSQGLHYQSHDPNSFEPLYNRLTQTTAANAHRGWDHPGLEEEHIQPRRQMGRGPYDQMNGYSGSNQTGSVAAQLNPGPALGSDGYRRADHYAQLGSNSSDPAGSGDNRFHQLDLQSDQSDHLPPMNVHMQQASVQVSARGAAPGPLPMYQMTRAPATASISSIHPVTPATSTPVRPAGSAPVTSGTSSIPPVAPESSTPVPPAGTRRPKRSAEQMRLAGIIAAEKRARKAQNKADKEAEARHRQTASAAKKMLKAQAAANVAPRATWSDEQTIELLNFVRMVKEDHSQTRVTGGFIPFGKYFAAYTGREEAFPLLESVPTAARLARYRAVMDKWKKIKDTIDRSGSGGLAAELSSAKISQEVWNLILDMHGDNPAATGAGLTSSYAEYESLLAEAVPSGSASDSSSSDSEHSDLPQGEPTRRPGRQTKYQRLCAGLTPAELALDSASDSDSDLPEALLLPMGDGTRVGPTGGSLLPTTGPPTPGEPVTPATPPVVTRKSTKGKVKTPLSKATVSRPPADGGSVPRRRGRMEDKPKEDDSAATGMMVMMQKSQDASAAWAAQDRKDQFDERARQDDLRAIERSERHWIEDARANDRAEDRRAAEKREEAKEETRRAEFLQAKEERELLREQLKVERDLADHQIRMERQAADQRALDAAEDRKREREEAVTRKAAEVKREEEREERAEKQQQSRQLFELAMLRAMGMSIEQPHVPPK</sequence>
<feature type="compositionally biased region" description="Basic and acidic residues" evidence="1">
    <location>
        <begin position="540"/>
        <end position="549"/>
    </location>
</feature>
<reference evidence="2 3" key="1">
    <citation type="submission" date="2019-05" db="EMBL/GenBank/DDBJ databases">
        <title>Emergence of the Ug99 lineage of the wheat stem rust pathogen through somatic hybridization.</title>
        <authorList>
            <person name="Li F."/>
            <person name="Upadhyaya N.M."/>
            <person name="Sperschneider J."/>
            <person name="Matny O."/>
            <person name="Nguyen-Phuc H."/>
            <person name="Mago R."/>
            <person name="Raley C."/>
            <person name="Miller M.E."/>
            <person name="Silverstein K.A.T."/>
            <person name="Henningsen E."/>
            <person name="Hirsch C.D."/>
            <person name="Visser B."/>
            <person name="Pretorius Z.A."/>
            <person name="Steffenson B.J."/>
            <person name="Schwessinger B."/>
            <person name="Dodds P.N."/>
            <person name="Figueroa M."/>
        </authorList>
    </citation>
    <scope>NUCLEOTIDE SEQUENCE [LARGE SCALE GENOMIC DNA]</scope>
    <source>
        <strain evidence="2 3">Ug99</strain>
    </source>
</reference>